<dbReference type="InterPro" id="IPR006685">
    <property type="entry name" value="MscS_channel_2nd"/>
</dbReference>
<evidence type="ECO:0000256" key="4">
    <source>
        <dbReference type="ARBA" id="ARBA00023136"/>
    </source>
</evidence>
<dbReference type="Gene3D" id="1.10.287.1260">
    <property type="match status" value="1"/>
</dbReference>
<evidence type="ECO:0000259" key="6">
    <source>
        <dbReference type="Pfam" id="PF00924"/>
    </source>
</evidence>
<gene>
    <name evidence="7" type="ORF">TSPGSL018_14002</name>
</gene>
<keyword evidence="2 5" id="KW-0812">Transmembrane</keyword>
<evidence type="ECO:0000313" key="7">
    <source>
        <dbReference type="EMBL" id="JAC78913.1"/>
    </source>
</evidence>
<reference evidence="7" key="1">
    <citation type="submission" date="2014-05" db="EMBL/GenBank/DDBJ databases">
        <title>The transcriptome of the halophilic microalga Tetraselmis sp. GSL018 isolated from the Great Salt Lake, Utah.</title>
        <authorList>
            <person name="Jinkerson R.E."/>
            <person name="D'Adamo S."/>
            <person name="Posewitz M.C."/>
        </authorList>
    </citation>
    <scope>NUCLEOTIDE SEQUENCE</scope>
    <source>
        <strain evidence="7">GSL018</strain>
    </source>
</reference>
<dbReference type="PANTHER" id="PTHR30566">
    <property type="entry name" value="YNAI-RELATED MECHANOSENSITIVE ION CHANNEL"/>
    <property type="match status" value="1"/>
</dbReference>
<dbReference type="Pfam" id="PF00924">
    <property type="entry name" value="MS_channel_2nd"/>
    <property type="match status" value="1"/>
</dbReference>
<dbReference type="EMBL" id="GBEZ01006491">
    <property type="protein sequence ID" value="JAC78913.1"/>
    <property type="molecule type" value="Transcribed_RNA"/>
</dbReference>
<keyword evidence="4 5" id="KW-0472">Membrane</keyword>
<feature type="domain" description="Mechanosensitive ion channel MscS" evidence="6">
    <location>
        <begin position="297"/>
        <end position="363"/>
    </location>
</feature>
<evidence type="ECO:0000256" key="5">
    <source>
        <dbReference type="SAM" id="Phobius"/>
    </source>
</evidence>
<dbReference type="PANTHER" id="PTHR30566:SF5">
    <property type="entry name" value="MECHANOSENSITIVE ION CHANNEL PROTEIN 1, MITOCHONDRIAL-RELATED"/>
    <property type="match status" value="1"/>
</dbReference>
<keyword evidence="3 5" id="KW-1133">Transmembrane helix</keyword>
<organism evidence="7">
    <name type="scientific">Tetraselmis sp. GSL018</name>
    <dbReference type="NCBI Taxonomy" id="582737"/>
    <lineage>
        <taxon>Eukaryota</taxon>
        <taxon>Viridiplantae</taxon>
        <taxon>Chlorophyta</taxon>
        <taxon>core chlorophytes</taxon>
        <taxon>Chlorodendrophyceae</taxon>
        <taxon>Chlorodendrales</taxon>
        <taxon>Chlorodendraceae</taxon>
        <taxon>Tetraselmis</taxon>
    </lineage>
</organism>
<protein>
    <submittedName>
        <fullName evidence="7">Small conductance mechanosensitive ion channel family protein</fullName>
    </submittedName>
</protein>
<dbReference type="GO" id="GO:0055085">
    <property type="term" value="P:transmembrane transport"/>
    <property type="evidence" value="ECO:0007669"/>
    <property type="project" value="InterPro"/>
</dbReference>
<feature type="transmembrane region" description="Helical" evidence="5">
    <location>
        <begin position="120"/>
        <end position="141"/>
    </location>
</feature>
<comment type="subcellular location">
    <subcellularLocation>
        <location evidence="1">Membrane</location>
    </subcellularLocation>
</comment>
<dbReference type="InterPro" id="IPR023408">
    <property type="entry name" value="MscS_beta-dom_sf"/>
</dbReference>
<dbReference type="SUPFAM" id="SSF50182">
    <property type="entry name" value="Sm-like ribonucleoproteins"/>
    <property type="match status" value="1"/>
</dbReference>
<dbReference type="Gene3D" id="2.30.30.60">
    <property type="match status" value="1"/>
</dbReference>
<dbReference type="InterPro" id="IPR010920">
    <property type="entry name" value="LSM_dom_sf"/>
</dbReference>
<evidence type="ECO:0000256" key="2">
    <source>
        <dbReference type="ARBA" id="ARBA00022692"/>
    </source>
</evidence>
<dbReference type="AlphaFoldDB" id="A0A061S3T0"/>
<proteinExistence type="predicted"/>
<feature type="transmembrane region" description="Helical" evidence="5">
    <location>
        <begin position="252"/>
        <end position="273"/>
    </location>
</feature>
<dbReference type="GO" id="GO:0016020">
    <property type="term" value="C:membrane"/>
    <property type="evidence" value="ECO:0007669"/>
    <property type="project" value="UniProtKB-SubCell"/>
</dbReference>
<evidence type="ECO:0000256" key="1">
    <source>
        <dbReference type="ARBA" id="ARBA00004370"/>
    </source>
</evidence>
<sequence>MFHLKVPNTCLWSRWFPTARFKVVHCSTRALASTTMVKRSRSGTPFYRDVHIRRHTELERPMSPKRLKYFGPTRVSAMEAAKLIDITSWINSLSLPSRIIFPPERLVLGTVQTVWDFPDIWIIPVIFFSIRPLLIVLSAVLRIMKHSEWRYWQGWGYYVKKYDESNLKQLEGPLKALCIPLLLNFLISQVLNTAFTYKMVKPGILKKITVLSHNINDFTYLVWVSLSVFHLKNRYLYKIFGKSRSGRRLMPALNKLLTIGIGLIVTAAGLKVLGLHKESLGLAGIASVAFALATQNALSQFISSLILCNPESSISVGDYIMLLGVDGEVSDIGWFATTIVTPDSTPIVIPNTDVLQAKVSNISLNTKRRMVEEFAIVPEAPEDAFAAVEEIREMLWNSGIADTSKEIRCHVWGFKGTGLLVRLECNFDAPGTNPQARDIELDSRHAVMERVVRILARHRCKMGGYPVTVVAAPDAQPP</sequence>
<evidence type="ECO:0000256" key="3">
    <source>
        <dbReference type="ARBA" id="ARBA00022989"/>
    </source>
</evidence>
<accession>A0A061S3T0</accession>
<name>A0A061S3T0_9CHLO</name>